<dbReference type="InterPro" id="IPR026592">
    <property type="entry name" value="BamE"/>
</dbReference>
<dbReference type="GO" id="GO:0043165">
    <property type="term" value="P:Gram-negative-bacterium-type cell outer membrane assembly"/>
    <property type="evidence" value="ECO:0007669"/>
    <property type="project" value="TreeGrafter"/>
</dbReference>
<dbReference type="EMBL" id="PHIG01000032">
    <property type="protein sequence ID" value="PJK29617.1"/>
    <property type="molecule type" value="Genomic_DNA"/>
</dbReference>
<dbReference type="OrthoDB" id="9808313at2"/>
<dbReference type="GO" id="GO:0030674">
    <property type="term" value="F:protein-macromolecule adaptor activity"/>
    <property type="evidence" value="ECO:0007669"/>
    <property type="project" value="TreeGrafter"/>
</dbReference>
<evidence type="ECO:0000256" key="3">
    <source>
        <dbReference type="ARBA" id="ARBA00023237"/>
    </source>
</evidence>
<keyword evidence="7" id="KW-1185">Reference proteome</keyword>
<evidence type="ECO:0000256" key="1">
    <source>
        <dbReference type="ARBA" id="ARBA00022729"/>
    </source>
</evidence>
<comment type="caution">
    <text evidence="6">The sequence shown here is derived from an EMBL/GenBank/DDBJ whole genome shotgun (WGS) entry which is preliminary data.</text>
</comment>
<evidence type="ECO:0000313" key="7">
    <source>
        <dbReference type="Proteomes" id="UP000229498"/>
    </source>
</evidence>
<gene>
    <name evidence="6" type="ORF">CVT23_11215</name>
</gene>
<sequence length="158" mass="17649">MVAIPRILERRQMNRAILTVCAAAALVLAIAACTPDRITRGHHLDQQDIDRVQVGVTTQQQVTDILGSPSSVATFQQHSDTWYYISKQSERYTELDEETVAQQVVAIDFDETGRVANLRQYDMGDAQQVAYVKRETPTQGAKLGFFEQLLGNLIPGQQ</sequence>
<accession>A0A2M9G1M3</accession>
<keyword evidence="3" id="KW-0998">Cell outer membrane</keyword>
<dbReference type="Gene3D" id="3.30.1450.10">
    <property type="match status" value="1"/>
</dbReference>
<feature type="signal peptide" evidence="4">
    <location>
        <begin position="1"/>
        <end position="31"/>
    </location>
</feature>
<evidence type="ECO:0000256" key="2">
    <source>
        <dbReference type="ARBA" id="ARBA00023136"/>
    </source>
</evidence>
<dbReference type="InterPro" id="IPR007450">
    <property type="entry name" value="BamE_dom"/>
</dbReference>
<evidence type="ECO:0000313" key="6">
    <source>
        <dbReference type="EMBL" id="PJK29617.1"/>
    </source>
</evidence>
<name>A0A2M9G1M3_9PROT</name>
<protein>
    <submittedName>
        <fullName evidence="6">Outer membrane protein assembly factor BamE</fullName>
    </submittedName>
</protein>
<dbReference type="Pfam" id="PF04355">
    <property type="entry name" value="BamE"/>
    <property type="match status" value="1"/>
</dbReference>
<keyword evidence="1 4" id="KW-0732">Signal</keyword>
<feature type="domain" description="Outer membrane protein assembly factor BamE" evidence="5">
    <location>
        <begin position="41"/>
        <end position="117"/>
    </location>
</feature>
<dbReference type="Proteomes" id="UP000229498">
    <property type="component" value="Unassembled WGS sequence"/>
</dbReference>
<feature type="chain" id="PRO_5014812452" evidence="4">
    <location>
        <begin position="32"/>
        <end position="158"/>
    </location>
</feature>
<dbReference type="GO" id="GO:0051205">
    <property type="term" value="P:protein insertion into membrane"/>
    <property type="evidence" value="ECO:0007669"/>
    <property type="project" value="TreeGrafter"/>
</dbReference>
<keyword evidence="2" id="KW-0472">Membrane</keyword>
<proteinExistence type="predicted"/>
<dbReference type="PANTHER" id="PTHR37482:SF1">
    <property type="entry name" value="OUTER MEMBRANE PROTEIN ASSEMBLY FACTOR BAME"/>
    <property type="match status" value="1"/>
</dbReference>
<dbReference type="PANTHER" id="PTHR37482">
    <property type="entry name" value="OUTER MEMBRANE PROTEIN ASSEMBLY FACTOR BAME"/>
    <property type="match status" value="1"/>
</dbReference>
<dbReference type="GO" id="GO:1990063">
    <property type="term" value="C:Bam protein complex"/>
    <property type="evidence" value="ECO:0007669"/>
    <property type="project" value="TreeGrafter"/>
</dbReference>
<dbReference type="InterPro" id="IPR037873">
    <property type="entry name" value="BamE-like"/>
</dbReference>
<organism evidence="6 7">
    <name type="scientific">Minwuia thermotolerans</name>
    <dbReference type="NCBI Taxonomy" id="2056226"/>
    <lineage>
        <taxon>Bacteria</taxon>
        <taxon>Pseudomonadati</taxon>
        <taxon>Pseudomonadota</taxon>
        <taxon>Alphaproteobacteria</taxon>
        <taxon>Minwuiales</taxon>
        <taxon>Minwuiaceae</taxon>
        <taxon>Minwuia</taxon>
    </lineage>
</organism>
<reference evidence="6 7" key="1">
    <citation type="submission" date="2017-11" db="EMBL/GenBank/DDBJ databases">
        <title>Draft genome sequence of Rhizobiales bacterium SY3-13.</title>
        <authorList>
            <person name="Sun C."/>
        </authorList>
    </citation>
    <scope>NUCLEOTIDE SEQUENCE [LARGE SCALE GENOMIC DNA]</scope>
    <source>
        <strain evidence="6 7">SY3-13</strain>
    </source>
</reference>
<dbReference type="AlphaFoldDB" id="A0A2M9G1M3"/>
<dbReference type="PROSITE" id="PS51257">
    <property type="entry name" value="PROKAR_LIPOPROTEIN"/>
    <property type="match status" value="1"/>
</dbReference>
<evidence type="ECO:0000256" key="4">
    <source>
        <dbReference type="SAM" id="SignalP"/>
    </source>
</evidence>
<evidence type="ECO:0000259" key="5">
    <source>
        <dbReference type="Pfam" id="PF04355"/>
    </source>
</evidence>